<reference evidence="2 3" key="1">
    <citation type="submission" date="2020-02" db="EMBL/GenBank/DDBJ databases">
        <authorList>
            <person name="Ferguson B K."/>
        </authorList>
    </citation>
    <scope>NUCLEOTIDE SEQUENCE [LARGE SCALE GENOMIC DNA]</scope>
</reference>
<proteinExistence type="predicted"/>
<evidence type="ECO:0000313" key="2">
    <source>
        <dbReference type="EMBL" id="CAB0035790.1"/>
    </source>
</evidence>
<dbReference type="Proteomes" id="UP000479190">
    <property type="component" value="Unassembled WGS sequence"/>
</dbReference>
<dbReference type="EMBL" id="CADCXV010000799">
    <property type="protein sequence ID" value="CAB0035790.1"/>
    <property type="molecule type" value="Genomic_DNA"/>
</dbReference>
<sequence>MGWVRTIPREKSSEFSKQTLWQREVKLSGSQRRRLALYRGSEPVPVDKAATLGPKAPSGAQKSKIPPKEGTPVPRGQKRRKGSGDTPPVGAPVSRRRPPRAGLYNRVGSGTRQGE</sequence>
<protein>
    <submittedName>
        <fullName evidence="2">Uncharacterized protein</fullName>
    </submittedName>
</protein>
<name>A0A6H5IEI3_9HYME</name>
<dbReference type="AlphaFoldDB" id="A0A6H5IEI3"/>
<feature type="non-terminal residue" evidence="2">
    <location>
        <position position="115"/>
    </location>
</feature>
<accession>A0A6H5IEI3</accession>
<feature type="region of interest" description="Disordered" evidence="1">
    <location>
        <begin position="36"/>
        <end position="115"/>
    </location>
</feature>
<gene>
    <name evidence="2" type="ORF">TBRA_LOCUS7673</name>
</gene>
<keyword evidence="3" id="KW-1185">Reference proteome</keyword>
<organism evidence="2 3">
    <name type="scientific">Trichogramma brassicae</name>
    <dbReference type="NCBI Taxonomy" id="86971"/>
    <lineage>
        <taxon>Eukaryota</taxon>
        <taxon>Metazoa</taxon>
        <taxon>Ecdysozoa</taxon>
        <taxon>Arthropoda</taxon>
        <taxon>Hexapoda</taxon>
        <taxon>Insecta</taxon>
        <taxon>Pterygota</taxon>
        <taxon>Neoptera</taxon>
        <taxon>Endopterygota</taxon>
        <taxon>Hymenoptera</taxon>
        <taxon>Apocrita</taxon>
        <taxon>Proctotrupomorpha</taxon>
        <taxon>Chalcidoidea</taxon>
        <taxon>Trichogrammatidae</taxon>
        <taxon>Trichogramma</taxon>
    </lineage>
</organism>
<evidence type="ECO:0000256" key="1">
    <source>
        <dbReference type="SAM" id="MobiDB-lite"/>
    </source>
</evidence>
<evidence type="ECO:0000313" key="3">
    <source>
        <dbReference type="Proteomes" id="UP000479190"/>
    </source>
</evidence>